<dbReference type="InterPro" id="IPR050143">
    <property type="entry name" value="TRIM/RBCC"/>
</dbReference>
<reference evidence="9" key="1">
    <citation type="journal article" date="2022" name="bioRxiv">
        <title>Sequencing and chromosome-scale assembly of the giantPleurodeles waltlgenome.</title>
        <authorList>
            <person name="Brown T."/>
            <person name="Elewa A."/>
            <person name="Iarovenko S."/>
            <person name="Subramanian E."/>
            <person name="Araus A.J."/>
            <person name="Petzold A."/>
            <person name="Susuki M."/>
            <person name="Suzuki K.-i.T."/>
            <person name="Hayashi T."/>
            <person name="Toyoda A."/>
            <person name="Oliveira C."/>
            <person name="Osipova E."/>
            <person name="Leigh N.D."/>
            <person name="Simon A."/>
            <person name="Yun M.H."/>
        </authorList>
    </citation>
    <scope>NUCLEOTIDE SEQUENCE</scope>
    <source>
        <strain evidence="9">20211129_DDA</strain>
        <tissue evidence="9">Liver</tissue>
    </source>
</reference>
<evidence type="ECO:0000259" key="6">
    <source>
        <dbReference type="PROSITE" id="PS50089"/>
    </source>
</evidence>
<dbReference type="InterPro" id="IPR000315">
    <property type="entry name" value="Znf_B-box"/>
</dbReference>
<dbReference type="InterPro" id="IPR001841">
    <property type="entry name" value="Znf_RING"/>
</dbReference>
<dbReference type="SMART" id="SM00184">
    <property type="entry name" value="RING"/>
    <property type="match status" value="1"/>
</dbReference>
<sequence length="471" mass="54014">MAANNFSHTVHSLQEKATCPLCSKFYTDPVTAKCGHCYCQACIDLKWRKSRSVVQCPICDKRFLKKYSIRPNPELANLVAIATQFSSEDLDVSRICEEHKGIMKLFCQTERMPICVSCKESNEHQDHPTIPINEAVQEYKSKCEVHLDRLKRKREKMVHLTAITEHRAHELEKKIKLERHRVEAEFAQKQEFLDIDRQIFLSRIELEEKVVMQKMEANLNLLNEQTSTMDQLLSEMERKSTQKGAHLLVGLDRILDRCESIKMEVPELIHVDIRSNICNLPRQYLILRELAKTKVNLVDLMLDPETAHPSIAVSQDLKNATCMSENKDLPNNPKRFDTSPCVLGTEGFTVDIHFWHVEVDFASSLWALGVATKSVRRRGPLCLIPEEGVWALEFDQDHFQIHTSPESCDQLPHHGNVSCIGVFLDCDCGQVSFYSADTMSLIHTFSHTINEEVFPFFYLGSEGVHFTMCPP</sequence>
<feature type="domain" description="B box-type" evidence="7">
    <location>
        <begin position="91"/>
        <end position="132"/>
    </location>
</feature>
<dbReference type="SMART" id="SM00589">
    <property type="entry name" value="PRY"/>
    <property type="match status" value="1"/>
</dbReference>
<keyword evidence="4" id="KW-0175">Coiled coil</keyword>
<dbReference type="InterPro" id="IPR043136">
    <property type="entry name" value="B30.2/SPRY_sf"/>
</dbReference>
<dbReference type="PROSITE" id="PS50188">
    <property type="entry name" value="B302_SPRY"/>
    <property type="match status" value="1"/>
</dbReference>
<dbReference type="InterPro" id="IPR003879">
    <property type="entry name" value="Butyrophylin_SPRY"/>
</dbReference>
<dbReference type="SUPFAM" id="SSF57850">
    <property type="entry name" value="RING/U-box"/>
    <property type="match status" value="1"/>
</dbReference>
<dbReference type="EMBL" id="JANPWB010000010">
    <property type="protein sequence ID" value="KAJ1134886.1"/>
    <property type="molecule type" value="Genomic_DNA"/>
</dbReference>
<dbReference type="InterPro" id="IPR017907">
    <property type="entry name" value="Znf_RING_CS"/>
</dbReference>
<feature type="domain" description="RING-type" evidence="6">
    <location>
        <begin position="19"/>
        <end position="60"/>
    </location>
</feature>
<dbReference type="InterPro" id="IPR003877">
    <property type="entry name" value="SPRY_dom"/>
</dbReference>
<dbReference type="Pfam" id="PF13445">
    <property type="entry name" value="zf-RING_UBOX"/>
    <property type="match status" value="1"/>
</dbReference>
<dbReference type="AlphaFoldDB" id="A0AAV7Q2T5"/>
<dbReference type="InterPro" id="IPR013320">
    <property type="entry name" value="ConA-like_dom_sf"/>
</dbReference>
<dbReference type="SUPFAM" id="SSF49899">
    <property type="entry name" value="Concanavalin A-like lectins/glucanases"/>
    <property type="match status" value="1"/>
</dbReference>
<dbReference type="InterPro" id="IPR006574">
    <property type="entry name" value="PRY"/>
</dbReference>
<evidence type="ECO:0000256" key="2">
    <source>
        <dbReference type="ARBA" id="ARBA00022771"/>
    </source>
</evidence>
<evidence type="ECO:0000313" key="10">
    <source>
        <dbReference type="Proteomes" id="UP001066276"/>
    </source>
</evidence>
<evidence type="ECO:0000256" key="4">
    <source>
        <dbReference type="ARBA" id="ARBA00023054"/>
    </source>
</evidence>
<dbReference type="Pfam" id="PF00622">
    <property type="entry name" value="SPRY"/>
    <property type="match status" value="1"/>
</dbReference>
<dbReference type="Gene3D" id="2.60.120.920">
    <property type="match status" value="1"/>
</dbReference>
<evidence type="ECO:0000256" key="5">
    <source>
        <dbReference type="PROSITE-ProRule" id="PRU00024"/>
    </source>
</evidence>
<dbReference type="Proteomes" id="UP001066276">
    <property type="component" value="Chromosome 6"/>
</dbReference>
<accession>A0AAV7Q2T5</accession>
<dbReference type="InterPro" id="IPR027370">
    <property type="entry name" value="Znf-RING_euk"/>
</dbReference>
<dbReference type="InterPro" id="IPR013083">
    <property type="entry name" value="Znf_RING/FYVE/PHD"/>
</dbReference>
<dbReference type="PROSITE" id="PS50119">
    <property type="entry name" value="ZF_BBOX"/>
    <property type="match status" value="1"/>
</dbReference>
<dbReference type="PROSITE" id="PS50089">
    <property type="entry name" value="ZF_RING_2"/>
    <property type="match status" value="1"/>
</dbReference>
<dbReference type="SMART" id="SM00449">
    <property type="entry name" value="SPRY"/>
    <property type="match status" value="1"/>
</dbReference>
<gene>
    <name evidence="9" type="ORF">NDU88_001332</name>
</gene>
<proteinExistence type="predicted"/>
<evidence type="ECO:0000259" key="7">
    <source>
        <dbReference type="PROSITE" id="PS50119"/>
    </source>
</evidence>
<evidence type="ECO:0000259" key="8">
    <source>
        <dbReference type="PROSITE" id="PS50188"/>
    </source>
</evidence>
<name>A0AAV7Q2T5_PLEWA</name>
<keyword evidence="10" id="KW-1185">Reference proteome</keyword>
<feature type="domain" description="B30.2/SPRY" evidence="8">
    <location>
        <begin position="280"/>
        <end position="471"/>
    </location>
</feature>
<dbReference type="InterPro" id="IPR001870">
    <property type="entry name" value="B30.2/SPRY"/>
</dbReference>
<organism evidence="9 10">
    <name type="scientific">Pleurodeles waltl</name>
    <name type="common">Iberian ribbed newt</name>
    <dbReference type="NCBI Taxonomy" id="8319"/>
    <lineage>
        <taxon>Eukaryota</taxon>
        <taxon>Metazoa</taxon>
        <taxon>Chordata</taxon>
        <taxon>Craniata</taxon>
        <taxon>Vertebrata</taxon>
        <taxon>Euteleostomi</taxon>
        <taxon>Amphibia</taxon>
        <taxon>Batrachia</taxon>
        <taxon>Caudata</taxon>
        <taxon>Salamandroidea</taxon>
        <taxon>Salamandridae</taxon>
        <taxon>Pleurodelinae</taxon>
        <taxon>Pleurodeles</taxon>
    </lineage>
</organism>
<dbReference type="Pfam" id="PF13765">
    <property type="entry name" value="PRY"/>
    <property type="match status" value="1"/>
</dbReference>
<protein>
    <submittedName>
        <fullName evidence="9">Uncharacterized protein</fullName>
    </submittedName>
</protein>
<dbReference type="PRINTS" id="PR01407">
    <property type="entry name" value="BUTYPHLNCDUF"/>
</dbReference>
<dbReference type="Gene3D" id="3.30.40.10">
    <property type="entry name" value="Zinc/RING finger domain, C3HC4 (zinc finger)"/>
    <property type="match status" value="1"/>
</dbReference>
<dbReference type="SMART" id="SM00336">
    <property type="entry name" value="BBOX"/>
    <property type="match status" value="1"/>
</dbReference>
<dbReference type="PANTHER" id="PTHR24103">
    <property type="entry name" value="E3 UBIQUITIN-PROTEIN LIGASE TRIM"/>
    <property type="match status" value="1"/>
</dbReference>
<evidence type="ECO:0000256" key="3">
    <source>
        <dbReference type="ARBA" id="ARBA00022833"/>
    </source>
</evidence>
<dbReference type="GO" id="GO:0008270">
    <property type="term" value="F:zinc ion binding"/>
    <property type="evidence" value="ECO:0007669"/>
    <property type="project" value="UniProtKB-KW"/>
</dbReference>
<evidence type="ECO:0000256" key="1">
    <source>
        <dbReference type="ARBA" id="ARBA00022723"/>
    </source>
</evidence>
<evidence type="ECO:0000313" key="9">
    <source>
        <dbReference type="EMBL" id="KAJ1134886.1"/>
    </source>
</evidence>
<comment type="caution">
    <text evidence="9">The sequence shown here is derived from an EMBL/GenBank/DDBJ whole genome shotgun (WGS) entry which is preliminary data.</text>
</comment>
<keyword evidence="2 5" id="KW-0863">Zinc-finger</keyword>
<dbReference type="PROSITE" id="PS00518">
    <property type="entry name" value="ZF_RING_1"/>
    <property type="match status" value="1"/>
</dbReference>
<dbReference type="Pfam" id="PF00643">
    <property type="entry name" value="zf-B_box"/>
    <property type="match status" value="1"/>
</dbReference>
<dbReference type="SUPFAM" id="SSF57845">
    <property type="entry name" value="B-box zinc-binding domain"/>
    <property type="match status" value="1"/>
</dbReference>
<dbReference type="FunFam" id="2.60.120.920:FF:000004">
    <property type="entry name" value="Butyrophilin subfamily 1 member A1"/>
    <property type="match status" value="1"/>
</dbReference>
<dbReference type="Gene3D" id="3.30.160.60">
    <property type="entry name" value="Classic Zinc Finger"/>
    <property type="match status" value="1"/>
</dbReference>
<keyword evidence="3" id="KW-0862">Zinc</keyword>
<keyword evidence="1" id="KW-0479">Metal-binding</keyword>